<keyword evidence="1" id="KW-0732">Signal</keyword>
<dbReference type="Gene3D" id="1.25.40.10">
    <property type="entry name" value="Tetratricopeptide repeat domain"/>
    <property type="match status" value="1"/>
</dbReference>
<organism evidence="2 3">
    <name type="scientific">Dyella jiangningensis</name>
    <dbReference type="NCBI Taxonomy" id="1379159"/>
    <lineage>
        <taxon>Bacteria</taxon>
        <taxon>Pseudomonadati</taxon>
        <taxon>Pseudomonadota</taxon>
        <taxon>Gammaproteobacteria</taxon>
        <taxon>Lysobacterales</taxon>
        <taxon>Rhodanobacteraceae</taxon>
        <taxon>Dyella</taxon>
    </lineage>
</organism>
<feature type="chain" id="PRO_5016370994" description="Sel1 repeat family protein" evidence="1">
    <location>
        <begin position="23"/>
        <end position="264"/>
    </location>
</feature>
<sequence length="264" mass="28859">MRRLAMLSMLFVAAVGAESAWAQHAAVSSGDLKRSGAVLADMATGPFVDAHSDLRFRDLGMNAYRGGRRREALENFLLASRYVDKASQAVVALMYWTGDGAPHDRALAYAWMDLAASRGYPELQHQRDLYWAQLSDDERDRTRDLRQSLEADYGDDVGARRLTRELGSIRSQVTGSHLGWAGYGVVIHADSASRAAGGESVAGLLGSTAASRDMSSISDAIRLNTAQYLQMKDLQWQVQMMKAHVAVGDLEPIRTSSEKTHPAS</sequence>
<reference evidence="2 3" key="1">
    <citation type="journal article" date="2018" name="Genet. Mol. Biol.">
        <title>The genome sequence of Dyella jiangningensis FCAV SCS01 from a lignocellulose-decomposing microbial consortium metagenome reveals potential for biotechnological applications.</title>
        <authorList>
            <person name="Desiderato J.G."/>
            <person name="Alvarenga D.O."/>
            <person name="Constancio M.T.L."/>
            <person name="Alves L.M.C."/>
            <person name="Varani A.M."/>
        </authorList>
    </citation>
    <scope>NUCLEOTIDE SEQUENCE [LARGE SCALE GENOMIC DNA]</scope>
    <source>
        <strain evidence="2 3">FCAV SCS01</strain>
    </source>
</reference>
<accession>A0A328NVY6</accession>
<evidence type="ECO:0008006" key="4">
    <source>
        <dbReference type="Google" id="ProtNLM"/>
    </source>
</evidence>
<dbReference type="Proteomes" id="UP000248926">
    <property type="component" value="Unassembled WGS sequence"/>
</dbReference>
<protein>
    <recommendedName>
        <fullName evidence="4">Sel1 repeat family protein</fullName>
    </recommendedName>
</protein>
<dbReference type="SUPFAM" id="SSF81901">
    <property type="entry name" value="HCP-like"/>
    <property type="match status" value="1"/>
</dbReference>
<comment type="caution">
    <text evidence="2">The sequence shown here is derived from an EMBL/GenBank/DDBJ whole genome shotgun (WGS) entry which is preliminary data.</text>
</comment>
<feature type="signal peptide" evidence="1">
    <location>
        <begin position="1"/>
        <end position="22"/>
    </location>
</feature>
<dbReference type="AlphaFoldDB" id="A0A328NVY6"/>
<proteinExistence type="predicted"/>
<gene>
    <name evidence="2" type="ORF">CA260_19420</name>
</gene>
<evidence type="ECO:0000313" key="2">
    <source>
        <dbReference type="EMBL" id="RAO74560.1"/>
    </source>
</evidence>
<keyword evidence="3" id="KW-1185">Reference proteome</keyword>
<name>A0A328NVY6_9GAMM</name>
<evidence type="ECO:0000256" key="1">
    <source>
        <dbReference type="SAM" id="SignalP"/>
    </source>
</evidence>
<evidence type="ECO:0000313" key="3">
    <source>
        <dbReference type="Proteomes" id="UP000248926"/>
    </source>
</evidence>
<dbReference type="InterPro" id="IPR011990">
    <property type="entry name" value="TPR-like_helical_dom_sf"/>
</dbReference>
<dbReference type="EMBL" id="NFZS01000006">
    <property type="protein sequence ID" value="RAO74560.1"/>
    <property type="molecule type" value="Genomic_DNA"/>
</dbReference>